<proteinExistence type="predicted"/>
<sequence>MAFPNHLSQEITLEHFSQQLAQSSPDSTGKTQEHHHHPPQQLPTQLNSATLRQQSHYDLQTNSGSTTTMASNQWLSRTILQRSISNVSNDSMMSADINVDNDDNRVVRSKQVENNGGAGVGGGGGVVNWENARKKSVILTHPLYEQLLSAHVGCLRIATPVDQLARIDAQRAQSQHVVAKYASQLGHGNVGGQDDKELDQFMTHYVLLLCSFKEQLQQHVRVHAMEAVMACWEIEQSLQSLTGFSPGEGTGSTMSDNNDDQIDSGTNFFDGSLEGHDSMNYGPLVPTENERSLMERVRQELKHELKEVSC</sequence>
<comment type="caution">
    <text evidence="1">The sequence shown here is derived from an EMBL/GenBank/DDBJ whole genome shotgun (WGS) entry which is preliminary data.</text>
</comment>
<name>A0ACC0N3S8_RHOML</name>
<evidence type="ECO:0000313" key="1">
    <source>
        <dbReference type="EMBL" id="KAI8547382.1"/>
    </source>
</evidence>
<gene>
    <name evidence="1" type="ORF">RHMOL_Rhmol07G0191100</name>
</gene>
<dbReference type="Proteomes" id="UP001062846">
    <property type="component" value="Chromosome 7"/>
</dbReference>
<keyword evidence="2" id="KW-1185">Reference proteome</keyword>
<organism evidence="1 2">
    <name type="scientific">Rhododendron molle</name>
    <name type="common">Chinese azalea</name>
    <name type="synonym">Azalea mollis</name>
    <dbReference type="NCBI Taxonomy" id="49168"/>
    <lineage>
        <taxon>Eukaryota</taxon>
        <taxon>Viridiplantae</taxon>
        <taxon>Streptophyta</taxon>
        <taxon>Embryophyta</taxon>
        <taxon>Tracheophyta</taxon>
        <taxon>Spermatophyta</taxon>
        <taxon>Magnoliopsida</taxon>
        <taxon>eudicotyledons</taxon>
        <taxon>Gunneridae</taxon>
        <taxon>Pentapetalae</taxon>
        <taxon>asterids</taxon>
        <taxon>Ericales</taxon>
        <taxon>Ericaceae</taxon>
        <taxon>Ericoideae</taxon>
        <taxon>Rhodoreae</taxon>
        <taxon>Rhododendron</taxon>
    </lineage>
</organism>
<protein>
    <submittedName>
        <fullName evidence="1">Uncharacterized protein</fullName>
    </submittedName>
</protein>
<reference evidence="1" key="1">
    <citation type="submission" date="2022-02" db="EMBL/GenBank/DDBJ databases">
        <title>Plant Genome Project.</title>
        <authorList>
            <person name="Zhang R.-G."/>
        </authorList>
    </citation>
    <scope>NUCLEOTIDE SEQUENCE</scope>
    <source>
        <strain evidence="1">AT1</strain>
    </source>
</reference>
<evidence type="ECO:0000313" key="2">
    <source>
        <dbReference type="Proteomes" id="UP001062846"/>
    </source>
</evidence>
<dbReference type="EMBL" id="CM046394">
    <property type="protein sequence ID" value="KAI8547382.1"/>
    <property type="molecule type" value="Genomic_DNA"/>
</dbReference>
<accession>A0ACC0N3S8</accession>